<dbReference type="Gene3D" id="1.25.40.10">
    <property type="entry name" value="Tetratricopeptide repeat domain"/>
    <property type="match status" value="1"/>
</dbReference>
<keyword evidence="3" id="KW-1133">Transmembrane helix</keyword>
<keyword evidence="1" id="KW-0677">Repeat</keyword>
<dbReference type="GO" id="GO:0007165">
    <property type="term" value="P:signal transduction"/>
    <property type="evidence" value="ECO:0007669"/>
    <property type="project" value="InterPro"/>
</dbReference>
<evidence type="ECO:0000259" key="4">
    <source>
        <dbReference type="PROSITE" id="PS50017"/>
    </source>
</evidence>
<keyword evidence="3" id="KW-0472">Membrane</keyword>
<proteinExistence type="predicted"/>
<gene>
    <name evidence="5" type="ORF">Fcan01_11706</name>
</gene>
<dbReference type="OMA" id="HEVDSTH"/>
<reference evidence="5 6" key="1">
    <citation type="submission" date="2015-12" db="EMBL/GenBank/DDBJ databases">
        <title>The genome of Folsomia candida.</title>
        <authorList>
            <person name="Faddeeva A."/>
            <person name="Derks M.F."/>
            <person name="Anvar Y."/>
            <person name="Smit S."/>
            <person name="Van Straalen N."/>
            <person name="Roelofs D."/>
        </authorList>
    </citation>
    <scope>NUCLEOTIDE SEQUENCE [LARGE SCALE GENOMIC DNA]</scope>
    <source>
        <strain evidence="5 6">VU population</strain>
        <tissue evidence="5">Whole body</tissue>
    </source>
</reference>
<dbReference type="PANTHER" id="PTHR45641">
    <property type="entry name" value="TETRATRICOPEPTIDE REPEAT PROTEIN (AFU_ORTHOLOGUE AFUA_6G03870)"/>
    <property type="match status" value="1"/>
</dbReference>
<dbReference type="AlphaFoldDB" id="A0A226EAN7"/>
<dbReference type="PANTHER" id="PTHR45641:SF19">
    <property type="entry name" value="NEPHROCYSTIN-3"/>
    <property type="match status" value="1"/>
</dbReference>
<name>A0A226EAN7_FOLCA</name>
<dbReference type="Gene3D" id="3.40.50.300">
    <property type="entry name" value="P-loop containing nucleotide triphosphate hydrolases"/>
    <property type="match status" value="1"/>
</dbReference>
<dbReference type="InterPro" id="IPR027417">
    <property type="entry name" value="P-loop_NTPase"/>
</dbReference>
<organism evidence="5 6">
    <name type="scientific">Folsomia candida</name>
    <name type="common">Springtail</name>
    <dbReference type="NCBI Taxonomy" id="158441"/>
    <lineage>
        <taxon>Eukaryota</taxon>
        <taxon>Metazoa</taxon>
        <taxon>Ecdysozoa</taxon>
        <taxon>Arthropoda</taxon>
        <taxon>Hexapoda</taxon>
        <taxon>Collembola</taxon>
        <taxon>Entomobryomorpha</taxon>
        <taxon>Isotomoidea</taxon>
        <taxon>Isotomidae</taxon>
        <taxon>Proisotominae</taxon>
        <taxon>Folsomia</taxon>
    </lineage>
</organism>
<evidence type="ECO:0000313" key="5">
    <source>
        <dbReference type="EMBL" id="OXA54573.1"/>
    </source>
</evidence>
<dbReference type="InterPro" id="IPR000488">
    <property type="entry name" value="Death_dom"/>
</dbReference>
<keyword evidence="3" id="KW-0812">Transmembrane</keyword>
<comment type="caution">
    <text evidence="5">The sequence shown here is derived from an EMBL/GenBank/DDBJ whole genome shotgun (WGS) entry which is preliminary data.</text>
</comment>
<dbReference type="OrthoDB" id="5985681at2759"/>
<dbReference type="CDD" id="cd01670">
    <property type="entry name" value="Death"/>
    <property type="match status" value="1"/>
</dbReference>
<keyword evidence="2" id="KW-0802">TPR repeat</keyword>
<dbReference type="SUPFAM" id="SSF48452">
    <property type="entry name" value="TPR-like"/>
    <property type="match status" value="1"/>
</dbReference>
<feature type="transmembrane region" description="Helical" evidence="3">
    <location>
        <begin position="829"/>
        <end position="854"/>
    </location>
</feature>
<feature type="domain" description="Death" evidence="4">
    <location>
        <begin position="59"/>
        <end position="96"/>
    </location>
</feature>
<evidence type="ECO:0000256" key="1">
    <source>
        <dbReference type="ARBA" id="ARBA00022737"/>
    </source>
</evidence>
<evidence type="ECO:0000313" key="6">
    <source>
        <dbReference type="Proteomes" id="UP000198287"/>
    </source>
</evidence>
<evidence type="ECO:0000256" key="3">
    <source>
        <dbReference type="SAM" id="Phobius"/>
    </source>
</evidence>
<dbReference type="EMBL" id="LNIX01000005">
    <property type="protein sequence ID" value="OXA54573.1"/>
    <property type="molecule type" value="Genomic_DNA"/>
</dbReference>
<dbReference type="PROSITE" id="PS50017">
    <property type="entry name" value="DEATH_DOMAIN"/>
    <property type="match status" value="1"/>
</dbReference>
<sequence length="855" mass="97906">MTNNFNVSEVVEILCSDAYLAQEIEKFADLLDLRPSDRITSRAQCTMGTITLTQYLTILLQQWVGRSGNDATVPNLIEILKNGEFINAADQLSACLGQSEASSYDDDLPPSTRLYVGRSEQEKDIVKYKENSNICIIHGPDGIGKTQFVLKTFKERTNFQFFRGDSITNLRMSLENRAKRLGYNISEQGGIKKSLTDLFKYVSRKENRAGLGLVTVIDELNLRRKETTELKEEIANFIKICSTGTKHFLVITSIRRDVICLKGFEAIGSRFLKLPIFENDEADEYVRKNFEHEAENNIRELNRELGNYPLAIHQAVETIKGNDITIETFLADYKSEGLSIDKPSESNFKTSMLSIMRMTMSKIVHESNGLMAVQVLQLLAFMESGRTLLLDLKAISCYWHEVDSTHVEHCIQLLSNFSCIDQDSDKRSVSIHRVIQKVVRLNLRKYQGNGINMEALHLKQFFHKLLSKHKENIPFIQESSQSRLTQLARMWTLFSYKYLTTNHELHEIPNLIYSAYVKLGLFSYAKSFIFQQKKNFTKDLGDNIISTVDIAKNCAIAMRNLGDYLTAEKLFRGVLIDEIKLKGGDHEETLDTEHWIVSMLFRQKRYNEAESAAKHLITKCQNSKYEKLEMKVIQVLAFITGAKGDHSGSLEKHTKVWNWRKKELTSRHKETVASLHNIAQCMYEQGKYDDAFNIFTKIVTEFLGLRADSDDLRSRYWLVMCEYRKAFFDPIATSKRCVGNLDSIIKSLKELGWDDRHPDLDEALKSRRMIMEQINAMGLQGSSSVSSELSNVPPLHVEPHVVLDVDDNVHINGDVEQGGSCFSNRRCSWAWLTLLVVFLLLLVCISLCLFFFVFK</sequence>
<dbReference type="InterPro" id="IPR011990">
    <property type="entry name" value="TPR-like_helical_dom_sf"/>
</dbReference>
<dbReference type="SUPFAM" id="SSF52540">
    <property type="entry name" value="P-loop containing nucleoside triphosphate hydrolases"/>
    <property type="match status" value="1"/>
</dbReference>
<dbReference type="Proteomes" id="UP000198287">
    <property type="component" value="Unassembled WGS sequence"/>
</dbReference>
<protein>
    <submittedName>
        <fullName evidence="5">Mitochondrial escape protein 2</fullName>
    </submittedName>
</protein>
<evidence type="ECO:0000256" key="2">
    <source>
        <dbReference type="ARBA" id="ARBA00022803"/>
    </source>
</evidence>
<keyword evidence="6" id="KW-1185">Reference proteome</keyword>
<accession>A0A226EAN7</accession>